<dbReference type="OrthoDB" id="21001at2759"/>
<proteinExistence type="predicted"/>
<dbReference type="Proteomes" id="UP000241769">
    <property type="component" value="Unassembled WGS sequence"/>
</dbReference>
<accession>A0A2P6NPS9</accession>
<gene>
    <name evidence="1" type="ORF">PROFUN_06082</name>
</gene>
<reference evidence="1 2" key="1">
    <citation type="journal article" date="2018" name="Genome Biol. Evol.">
        <title>Multiple Roots of Fruiting Body Formation in Amoebozoa.</title>
        <authorList>
            <person name="Hillmann F."/>
            <person name="Forbes G."/>
            <person name="Novohradska S."/>
            <person name="Ferling I."/>
            <person name="Riege K."/>
            <person name="Groth M."/>
            <person name="Westermann M."/>
            <person name="Marz M."/>
            <person name="Spaller T."/>
            <person name="Winckler T."/>
            <person name="Schaap P."/>
            <person name="Glockner G."/>
        </authorList>
    </citation>
    <scope>NUCLEOTIDE SEQUENCE [LARGE SCALE GENOMIC DNA]</scope>
    <source>
        <strain evidence="1 2">Jena</strain>
    </source>
</reference>
<organism evidence="1 2">
    <name type="scientific">Planoprotostelium fungivorum</name>
    <dbReference type="NCBI Taxonomy" id="1890364"/>
    <lineage>
        <taxon>Eukaryota</taxon>
        <taxon>Amoebozoa</taxon>
        <taxon>Evosea</taxon>
        <taxon>Variosea</taxon>
        <taxon>Cavosteliida</taxon>
        <taxon>Cavosteliaceae</taxon>
        <taxon>Planoprotostelium</taxon>
    </lineage>
</organism>
<comment type="caution">
    <text evidence="1">The sequence shown here is derived from an EMBL/GenBank/DDBJ whole genome shotgun (WGS) entry which is preliminary data.</text>
</comment>
<name>A0A2P6NPS9_9EUKA</name>
<protein>
    <submittedName>
        <fullName evidence="1">Uncharacterized protein</fullName>
    </submittedName>
</protein>
<evidence type="ECO:0000313" key="2">
    <source>
        <dbReference type="Proteomes" id="UP000241769"/>
    </source>
</evidence>
<keyword evidence="2" id="KW-1185">Reference proteome</keyword>
<dbReference type="EMBL" id="MDYQ01000037">
    <property type="protein sequence ID" value="PRP85960.1"/>
    <property type="molecule type" value="Genomic_DNA"/>
</dbReference>
<sequence length="229" mass="26262">MLRGSALILSRREIEDIPTVQSSDLKPLHVVVENIVSGDKKAQLSSWWLDLIETGVDHYLSSNQTFTDEGGRHIVYDTHAVPYNYIDQPPKSMEAIRHNHYIVQKLLSFSTLPVTETSSPQHVEFDRFLRGTSKEVYTHINHFETVSNGVLDLIRGNMIRVDQEKTQHLLADLNYLSEMKRLEDERFSGEKTSAGLSHIVPISGLILSKLHRIENELATVLRHWNRNIK</sequence>
<dbReference type="AlphaFoldDB" id="A0A2P6NPS9"/>
<dbReference type="InParanoid" id="A0A2P6NPS9"/>
<evidence type="ECO:0000313" key="1">
    <source>
        <dbReference type="EMBL" id="PRP85960.1"/>
    </source>
</evidence>